<proteinExistence type="predicted"/>
<gene>
    <name evidence="1" type="ORF">HPB47_021086</name>
</gene>
<accession>A0AC60QDN0</accession>
<comment type="caution">
    <text evidence="1">The sequence shown here is derived from an EMBL/GenBank/DDBJ whole genome shotgun (WGS) entry which is preliminary data.</text>
</comment>
<protein>
    <submittedName>
        <fullName evidence="1">Uncharacterized protein</fullName>
    </submittedName>
</protein>
<evidence type="ECO:0000313" key="1">
    <source>
        <dbReference type="EMBL" id="KAG0432206.1"/>
    </source>
</evidence>
<name>A0AC60QDN0_IXOPE</name>
<dbReference type="Proteomes" id="UP000805193">
    <property type="component" value="Unassembled WGS sequence"/>
</dbReference>
<reference evidence="1 2" key="1">
    <citation type="journal article" date="2020" name="Cell">
        <title>Large-Scale Comparative Analyses of Tick Genomes Elucidate Their Genetic Diversity and Vector Capacities.</title>
        <authorList>
            <consortium name="Tick Genome and Microbiome Consortium (TIGMIC)"/>
            <person name="Jia N."/>
            <person name="Wang J."/>
            <person name="Shi W."/>
            <person name="Du L."/>
            <person name="Sun Y."/>
            <person name="Zhan W."/>
            <person name="Jiang J.F."/>
            <person name="Wang Q."/>
            <person name="Zhang B."/>
            <person name="Ji P."/>
            <person name="Bell-Sakyi L."/>
            <person name="Cui X.M."/>
            <person name="Yuan T.T."/>
            <person name="Jiang B.G."/>
            <person name="Yang W.F."/>
            <person name="Lam T.T."/>
            <person name="Chang Q.C."/>
            <person name="Ding S.J."/>
            <person name="Wang X.J."/>
            <person name="Zhu J.G."/>
            <person name="Ruan X.D."/>
            <person name="Zhao L."/>
            <person name="Wei J.T."/>
            <person name="Ye R.Z."/>
            <person name="Que T.C."/>
            <person name="Du C.H."/>
            <person name="Zhou Y.H."/>
            <person name="Cheng J.X."/>
            <person name="Dai P.F."/>
            <person name="Guo W.B."/>
            <person name="Han X.H."/>
            <person name="Huang E.J."/>
            <person name="Li L.F."/>
            <person name="Wei W."/>
            <person name="Gao Y.C."/>
            <person name="Liu J.Z."/>
            <person name="Shao H.Z."/>
            <person name="Wang X."/>
            <person name="Wang C.C."/>
            <person name="Yang T.C."/>
            <person name="Huo Q.B."/>
            <person name="Li W."/>
            <person name="Chen H.Y."/>
            <person name="Chen S.E."/>
            <person name="Zhou L.G."/>
            <person name="Ni X.B."/>
            <person name="Tian J.H."/>
            <person name="Sheng Y."/>
            <person name="Liu T."/>
            <person name="Pan Y.S."/>
            <person name="Xia L.Y."/>
            <person name="Li J."/>
            <person name="Zhao F."/>
            <person name="Cao W.C."/>
        </authorList>
    </citation>
    <scope>NUCLEOTIDE SEQUENCE [LARGE SCALE GENOMIC DNA]</scope>
    <source>
        <strain evidence="1">Iper-2018</strain>
    </source>
</reference>
<evidence type="ECO:0000313" key="2">
    <source>
        <dbReference type="Proteomes" id="UP000805193"/>
    </source>
</evidence>
<keyword evidence="2" id="KW-1185">Reference proteome</keyword>
<organism evidence="1 2">
    <name type="scientific">Ixodes persulcatus</name>
    <name type="common">Taiga tick</name>
    <dbReference type="NCBI Taxonomy" id="34615"/>
    <lineage>
        <taxon>Eukaryota</taxon>
        <taxon>Metazoa</taxon>
        <taxon>Ecdysozoa</taxon>
        <taxon>Arthropoda</taxon>
        <taxon>Chelicerata</taxon>
        <taxon>Arachnida</taxon>
        <taxon>Acari</taxon>
        <taxon>Parasitiformes</taxon>
        <taxon>Ixodida</taxon>
        <taxon>Ixodoidea</taxon>
        <taxon>Ixodidae</taxon>
        <taxon>Ixodinae</taxon>
        <taxon>Ixodes</taxon>
    </lineage>
</organism>
<sequence>MLAVLHFNENGNRAQAVTKEGVERFRVKHPKANGGEPVAVPEKEGPTYVPISGKHWKIFVDVAAVSGFHKMRTPSTGPHYSATSTLPRLLMVCSKSLILASGTAVSALLLVSAREPFLCFAKGSKAYGVTQRVLGTRGSSSVPTDVLKSPSMLENLC</sequence>
<dbReference type="EMBL" id="JABSTQ010009169">
    <property type="protein sequence ID" value="KAG0432206.1"/>
    <property type="molecule type" value="Genomic_DNA"/>
</dbReference>